<name>A0AA39IHA5_9BILA</name>
<evidence type="ECO:0000256" key="7">
    <source>
        <dbReference type="ARBA" id="ARBA00023170"/>
    </source>
</evidence>
<keyword evidence="2" id="KW-1003">Cell membrane</keyword>
<evidence type="ECO:0000256" key="2">
    <source>
        <dbReference type="ARBA" id="ARBA00022475"/>
    </source>
</evidence>
<evidence type="ECO:0000256" key="8">
    <source>
        <dbReference type="ARBA" id="ARBA00023180"/>
    </source>
</evidence>
<feature type="domain" description="G-protein coupled receptors family 1 profile" evidence="11">
    <location>
        <begin position="24"/>
        <end position="269"/>
    </location>
</feature>
<organism evidence="12 13">
    <name type="scientific">Steinernema hermaphroditum</name>
    <dbReference type="NCBI Taxonomy" id="289476"/>
    <lineage>
        <taxon>Eukaryota</taxon>
        <taxon>Metazoa</taxon>
        <taxon>Ecdysozoa</taxon>
        <taxon>Nematoda</taxon>
        <taxon>Chromadorea</taxon>
        <taxon>Rhabditida</taxon>
        <taxon>Tylenchina</taxon>
        <taxon>Panagrolaimomorpha</taxon>
        <taxon>Strongyloidoidea</taxon>
        <taxon>Steinernematidae</taxon>
        <taxon>Steinernema</taxon>
    </lineage>
</organism>
<evidence type="ECO:0000259" key="11">
    <source>
        <dbReference type="PROSITE" id="PS50262"/>
    </source>
</evidence>
<gene>
    <name evidence="12" type="ORF">QR680_008630</name>
</gene>
<sequence>MANADGHIASSTTRIAIAAVAVLGNLLILVVVARNRNLRRSGANILLAQLAFADIVIGIGTGTRGVSAIVFGSSGQKSFHRATCIILGFPTILGIHLSQTTMVAIALDRLFSIRFPVLYRRMETVAFGMLRFFVCCLYSIFGSCLPLFGLMSPDPIPVCSIGLAALPWFSSYWIFFSSVLTIFIFVLYTAIYFIFTRRRTASVGKSAAQKTITVTITAILVSYFFLYCIPNLSILVVNITGVTPLWVSLTSLVTGIGSGLNAAGNVFIYGWKHSELRAAMKRVPFLRHLIFCHEKTVTVATVTPVSAARINSKMYS</sequence>
<evidence type="ECO:0000256" key="9">
    <source>
        <dbReference type="ARBA" id="ARBA00023224"/>
    </source>
</evidence>
<keyword evidence="5" id="KW-0297">G-protein coupled receptor</keyword>
<proteinExistence type="predicted"/>
<feature type="transmembrane region" description="Helical" evidence="10">
    <location>
        <begin position="85"/>
        <end position="107"/>
    </location>
</feature>
<evidence type="ECO:0000256" key="10">
    <source>
        <dbReference type="SAM" id="Phobius"/>
    </source>
</evidence>
<keyword evidence="3 10" id="KW-0812">Transmembrane</keyword>
<dbReference type="PANTHER" id="PTHR24246:SF27">
    <property type="entry name" value="ADENOSINE RECEPTOR, ISOFORM A"/>
    <property type="match status" value="1"/>
</dbReference>
<dbReference type="PROSITE" id="PS50262">
    <property type="entry name" value="G_PROTEIN_RECEP_F1_2"/>
    <property type="match status" value="1"/>
</dbReference>
<dbReference type="Gene3D" id="1.20.1070.10">
    <property type="entry name" value="Rhodopsin 7-helix transmembrane proteins"/>
    <property type="match status" value="1"/>
</dbReference>
<feature type="transmembrane region" description="Helical" evidence="10">
    <location>
        <begin position="45"/>
        <end position="73"/>
    </location>
</feature>
<feature type="transmembrane region" description="Helical" evidence="10">
    <location>
        <begin position="245"/>
        <end position="271"/>
    </location>
</feature>
<dbReference type="SUPFAM" id="SSF81321">
    <property type="entry name" value="Family A G protein-coupled receptor-like"/>
    <property type="match status" value="1"/>
</dbReference>
<protein>
    <recommendedName>
        <fullName evidence="11">G-protein coupled receptors family 1 profile domain-containing protein</fullName>
    </recommendedName>
</protein>
<keyword evidence="9" id="KW-0807">Transducer</keyword>
<accession>A0AA39IHA5</accession>
<comment type="subcellular location">
    <subcellularLocation>
        <location evidence="1">Cell membrane</location>
        <topology evidence="1">Multi-pass membrane protein</topology>
    </subcellularLocation>
</comment>
<keyword evidence="4 10" id="KW-1133">Transmembrane helix</keyword>
<feature type="transmembrane region" description="Helical" evidence="10">
    <location>
        <begin position="216"/>
        <end position="239"/>
    </location>
</feature>
<dbReference type="GO" id="GO:0004930">
    <property type="term" value="F:G protein-coupled receptor activity"/>
    <property type="evidence" value="ECO:0007669"/>
    <property type="project" value="UniProtKB-KW"/>
</dbReference>
<evidence type="ECO:0000256" key="1">
    <source>
        <dbReference type="ARBA" id="ARBA00004651"/>
    </source>
</evidence>
<feature type="transmembrane region" description="Helical" evidence="10">
    <location>
        <begin position="128"/>
        <end position="151"/>
    </location>
</feature>
<feature type="transmembrane region" description="Helical" evidence="10">
    <location>
        <begin position="15"/>
        <end position="33"/>
    </location>
</feature>
<dbReference type="CDD" id="cd00637">
    <property type="entry name" value="7tm_classA_rhodopsin-like"/>
    <property type="match status" value="1"/>
</dbReference>
<dbReference type="SMART" id="SM01381">
    <property type="entry name" value="7TM_GPCR_Srsx"/>
    <property type="match status" value="1"/>
</dbReference>
<dbReference type="InterPro" id="IPR017452">
    <property type="entry name" value="GPCR_Rhodpsn_7TM"/>
</dbReference>
<evidence type="ECO:0000256" key="5">
    <source>
        <dbReference type="ARBA" id="ARBA00023040"/>
    </source>
</evidence>
<keyword evidence="7" id="KW-0675">Receptor</keyword>
<comment type="caution">
    <text evidence="12">The sequence shown here is derived from an EMBL/GenBank/DDBJ whole genome shotgun (WGS) entry which is preliminary data.</text>
</comment>
<dbReference type="PANTHER" id="PTHR24246">
    <property type="entry name" value="OLFACTORY RECEPTOR AND ADENOSINE RECEPTOR"/>
    <property type="match status" value="1"/>
</dbReference>
<reference evidence="12" key="1">
    <citation type="submission" date="2023-06" db="EMBL/GenBank/DDBJ databases">
        <title>Genomic analysis of the entomopathogenic nematode Steinernema hermaphroditum.</title>
        <authorList>
            <person name="Schwarz E.M."/>
            <person name="Heppert J.K."/>
            <person name="Baniya A."/>
            <person name="Schwartz H.T."/>
            <person name="Tan C.-H."/>
            <person name="Antoshechkin I."/>
            <person name="Sternberg P.W."/>
            <person name="Goodrich-Blair H."/>
            <person name="Dillman A.R."/>
        </authorList>
    </citation>
    <scope>NUCLEOTIDE SEQUENCE</scope>
    <source>
        <strain evidence="12">PS9179</strain>
        <tissue evidence="12">Whole animal</tissue>
    </source>
</reference>
<feature type="transmembrane region" description="Helical" evidence="10">
    <location>
        <begin position="171"/>
        <end position="195"/>
    </location>
</feature>
<keyword evidence="8" id="KW-0325">Glycoprotein</keyword>
<dbReference type="Pfam" id="PF10320">
    <property type="entry name" value="7TM_GPCR_Srsx"/>
    <property type="match status" value="1"/>
</dbReference>
<dbReference type="AlphaFoldDB" id="A0AA39IHA5"/>
<dbReference type="EMBL" id="JAUCMV010000001">
    <property type="protein sequence ID" value="KAK0424356.1"/>
    <property type="molecule type" value="Genomic_DNA"/>
</dbReference>
<evidence type="ECO:0000256" key="3">
    <source>
        <dbReference type="ARBA" id="ARBA00022692"/>
    </source>
</evidence>
<evidence type="ECO:0000313" key="13">
    <source>
        <dbReference type="Proteomes" id="UP001175271"/>
    </source>
</evidence>
<dbReference type="GO" id="GO:0005886">
    <property type="term" value="C:plasma membrane"/>
    <property type="evidence" value="ECO:0007669"/>
    <property type="project" value="UniProtKB-SubCell"/>
</dbReference>
<evidence type="ECO:0000256" key="6">
    <source>
        <dbReference type="ARBA" id="ARBA00023136"/>
    </source>
</evidence>
<evidence type="ECO:0000256" key="4">
    <source>
        <dbReference type="ARBA" id="ARBA00022989"/>
    </source>
</evidence>
<evidence type="ECO:0000313" key="12">
    <source>
        <dbReference type="EMBL" id="KAK0424356.1"/>
    </source>
</evidence>
<dbReference type="InterPro" id="IPR000276">
    <property type="entry name" value="GPCR_Rhodpsn"/>
</dbReference>
<dbReference type="InterPro" id="IPR019424">
    <property type="entry name" value="7TM_GPCR_Srsx"/>
</dbReference>
<keyword evidence="13" id="KW-1185">Reference proteome</keyword>
<dbReference type="PRINTS" id="PR00237">
    <property type="entry name" value="GPCRRHODOPSN"/>
</dbReference>
<dbReference type="Proteomes" id="UP001175271">
    <property type="component" value="Unassembled WGS sequence"/>
</dbReference>
<keyword evidence="6 10" id="KW-0472">Membrane</keyword>